<name>A0A8T1GZR8_9STRA</name>
<accession>A0A8T1GZR8</accession>
<dbReference type="AlphaFoldDB" id="A0A8T1GZR8"/>
<feature type="region of interest" description="Disordered" evidence="1">
    <location>
        <begin position="52"/>
        <end position="76"/>
    </location>
</feature>
<organism evidence="2 3">
    <name type="scientific">Phytophthora cactorum</name>
    <dbReference type="NCBI Taxonomy" id="29920"/>
    <lineage>
        <taxon>Eukaryota</taxon>
        <taxon>Sar</taxon>
        <taxon>Stramenopiles</taxon>
        <taxon>Oomycota</taxon>
        <taxon>Peronosporomycetes</taxon>
        <taxon>Peronosporales</taxon>
        <taxon>Peronosporaceae</taxon>
        <taxon>Phytophthora</taxon>
    </lineage>
</organism>
<feature type="compositionally biased region" description="Basic residues" evidence="1">
    <location>
        <begin position="52"/>
        <end position="62"/>
    </location>
</feature>
<evidence type="ECO:0000256" key="1">
    <source>
        <dbReference type="SAM" id="MobiDB-lite"/>
    </source>
</evidence>
<gene>
    <name evidence="2" type="ORF">PC129_g24521</name>
</gene>
<dbReference type="EMBL" id="RCMV01003778">
    <property type="protein sequence ID" value="KAG3197438.1"/>
    <property type="molecule type" value="Genomic_DNA"/>
</dbReference>
<sequence length="76" mass="8411">MSLPPTPKMLERTPPTKRGADRDAFGTADASPYLQDSHGDATFNKSFATYGHRGRGFTRPSRRGTSFQKWFGTSSD</sequence>
<reference evidence="2" key="1">
    <citation type="submission" date="2018-05" db="EMBL/GenBank/DDBJ databases">
        <title>Effector identification in a new, highly contiguous assembly of the strawberry crown rot pathogen Phytophthora cactorum.</title>
        <authorList>
            <person name="Armitage A.D."/>
            <person name="Nellist C.F."/>
            <person name="Bates H."/>
            <person name="Vickerstaff R.J."/>
            <person name="Harrison R.J."/>
        </authorList>
    </citation>
    <scope>NUCLEOTIDE SEQUENCE</scope>
    <source>
        <strain evidence="2">P421</strain>
    </source>
</reference>
<feature type="compositionally biased region" description="Polar residues" evidence="1">
    <location>
        <begin position="63"/>
        <end position="76"/>
    </location>
</feature>
<comment type="caution">
    <text evidence="2">The sequence shown here is derived from an EMBL/GenBank/DDBJ whole genome shotgun (WGS) entry which is preliminary data.</text>
</comment>
<feature type="region of interest" description="Disordered" evidence="1">
    <location>
        <begin position="1"/>
        <end position="38"/>
    </location>
</feature>
<proteinExistence type="predicted"/>
<dbReference type="Proteomes" id="UP000760860">
    <property type="component" value="Unassembled WGS sequence"/>
</dbReference>
<evidence type="ECO:0000313" key="3">
    <source>
        <dbReference type="Proteomes" id="UP000760860"/>
    </source>
</evidence>
<evidence type="ECO:0000313" key="2">
    <source>
        <dbReference type="EMBL" id="KAG3197438.1"/>
    </source>
</evidence>
<protein>
    <submittedName>
        <fullName evidence="2">Uncharacterized protein</fullName>
    </submittedName>
</protein>